<protein>
    <recommendedName>
        <fullName evidence="3">Ketoreductase (KR) domain-containing protein</fullName>
    </recommendedName>
</protein>
<dbReference type="Proteomes" id="UP000054485">
    <property type="component" value="Unassembled WGS sequence"/>
</dbReference>
<proteinExistence type="predicted"/>
<dbReference type="PANTHER" id="PTHR43157">
    <property type="entry name" value="PHOSPHATIDYLINOSITOL-GLYCAN BIOSYNTHESIS CLASS F PROTEIN-RELATED"/>
    <property type="match status" value="1"/>
</dbReference>
<dbReference type="Pfam" id="PF08659">
    <property type="entry name" value="KR"/>
    <property type="match status" value="1"/>
</dbReference>
<dbReference type="GO" id="GO:0016491">
    <property type="term" value="F:oxidoreductase activity"/>
    <property type="evidence" value="ECO:0007669"/>
    <property type="project" value="UniProtKB-KW"/>
</dbReference>
<gene>
    <name evidence="4" type="ORF">CY34DRAFT_801252</name>
</gene>
<evidence type="ECO:0000313" key="4">
    <source>
        <dbReference type="EMBL" id="KIK45789.1"/>
    </source>
</evidence>
<dbReference type="AlphaFoldDB" id="A0A0D0B7H1"/>
<evidence type="ECO:0000313" key="5">
    <source>
        <dbReference type="Proteomes" id="UP000054485"/>
    </source>
</evidence>
<reference evidence="4 5" key="1">
    <citation type="submission" date="2014-04" db="EMBL/GenBank/DDBJ databases">
        <authorList>
            <consortium name="DOE Joint Genome Institute"/>
            <person name="Kuo A."/>
            <person name="Ruytinx J."/>
            <person name="Rineau F."/>
            <person name="Colpaert J."/>
            <person name="Kohler A."/>
            <person name="Nagy L.G."/>
            <person name="Floudas D."/>
            <person name="Copeland A."/>
            <person name="Barry K.W."/>
            <person name="Cichocki N."/>
            <person name="Veneault-Fourrey C."/>
            <person name="LaButti K."/>
            <person name="Lindquist E.A."/>
            <person name="Lipzen A."/>
            <person name="Lundell T."/>
            <person name="Morin E."/>
            <person name="Murat C."/>
            <person name="Sun H."/>
            <person name="Tunlid A."/>
            <person name="Henrissat B."/>
            <person name="Grigoriev I.V."/>
            <person name="Hibbett D.S."/>
            <person name="Martin F."/>
            <person name="Nordberg H.P."/>
            <person name="Cantor M.N."/>
            <person name="Hua S.X."/>
        </authorList>
    </citation>
    <scope>NUCLEOTIDE SEQUENCE [LARGE SCALE GENOMIC DNA]</scope>
    <source>
        <strain evidence="4 5">UH-Slu-Lm8-n1</strain>
    </source>
</reference>
<reference evidence="5" key="2">
    <citation type="submission" date="2015-01" db="EMBL/GenBank/DDBJ databases">
        <title>Evolutionary Origins and Diversification of the Mycorrhizal Mutualists.</title>
        <authorList>
            <consortium name="DOE Joint Genome Institute"/>
            <consortium name="Mycorrhizal Genomics Consortium"/>
            <person name="Kohler A."/>
            <person name="Kuo A."/>
            <person name="Nagy L.G."/>
            <person name="Floudas D."/>
            <person name="Copeland A."/>
            <person name="Barry K.W."/>
            <person name="Cichocki N."/>
            <person name="Veneault-Fourrey C."/>
            <person name="LaButti K."/>
            <person name="Lindquist E.A."/>
            <person name="Lipzen A."/>
            <person name="Lundell T."/>
            <person name="Morin E."/>
            <person name="Murat C."/>
            <person name="Riley R."/>
            <person name="Ohm R."/>
            <person name="Sun H."/>
            <person name="Tunlid A."/>
            <person name="Henrissat B."/>
            <person name="Grigoriev I.V."/>
            <person name="Hibbett D.S."/>
            <person name="Martin F."/>
        </authorList>
    </citation>
    <scope>NUCLEOTIDE SEQUENCE [LARGE SCALE GENOMIC DNA]</scope>
    <source>
        <strain evidence="5">UH-Slu-Lm8-n1</strain>
    </source>
</reference>
<evidence type="ECO:0000259" key="3">
    <source>
        <dbReference type="Pfam" id="PF08659"/>
    </source>
</evidence>
<feature type="transmembrane region" description="Helical" evidence="2">
    <location>
        <begin position="18"/>
        <end position="36"/>
    </location>
</feature>
<feature type="transmembrane region" description="Helical" evidence="2">
    <location>
        <begin position="48"/>
        <end position="66"/>
    </location>
</feature>
<dbReference type="FunCoup" id="A0A0D0B7H1">
    <property type="interactions" value="12"/>
</dbReference>
<feature type="domain" description="Ketoreductase (KR)" evidence="3">
    <location>
        <begin position="52"/>
        <end position="138"/>
    </location>
</feature>
<keyword evidence="2" id="KW-1133">Transmembrane helix</keyword>
<dbReference type="InterPro" id="IPR036291">
    <property type="entry name" value="NAD(P)-bd_dom_sf"/>
</dbReference>
<organism evidence="4 5">
    <name type="scientific">Suillus luteus UH-Slu-Lm8-n1</name>
    <dbReference type="NCBI Taxonomy" id="930992"/>
    <lineage>
        <taxon>Eukaryota</taxon>
        <taxon>Fungi</taxon>
        <taxon>Dikarya</taxon>
        <taxon>Basidiomycota</taxon>
        <taxon>Agaricomycotina</taxon>
        <taxon>Agaricomycetes</taxon>
        <taxon>Agaricomycetidae</taxon>
        <taxon>Boletales</taxon>
        <taxon>Suillineae</taxon>
        <taxon>Suillaceae</taxon>
        <taxon>Suillus</taxon>
    </lineage>
</organism>
<evidence type="ECO:0000256" key="1">
    <source>
        <dbReference type="ARBA" id="ARBA00023002"/>
    </source>
</evidence>
<dbReference type="InParanoid" id="A0A0D0B7H1"/>
<dbReference type="EMBL" id="KN835168">
    <property type="protein sequence ID" value="KIK45789.1"/>
    <property type="molecule type" value="Genomic_DNA"/>
</dbReference>
<dbReference type="OrthoDB" id="191979at2759"/>
<dbReference type="HOGENOM" id="CLU_044761_0_0_1"/>
<dbReference type="STRING" id="930992.A0A0D0B7H1"/>
<name>A0A0D0B7H1_9AGAM</name>
<dbReference type="PANTHER" id="PTHR43157:SF31">
    <property type="entry name" value="PHOSPHATIDYLINOSITOL-GLYCAN BIOSYNTHESIS CLASS F PROTEIN"/>
    <property type="match status" value="1"/>
</dbReference>
<keyword evidence="5" id="KW-1185">Reference proteome</keyword>
<evidence type="ECO:0000256" key="2">
    <source>
        <dbReference type="SAM" id="Phobius"/>
    </source>
</evidence>
<dbReference type="Gene3D" id="3.40.50.720">
    <property type="entry name" value="NAD(P)-binding Rossmann-like Domain"/>
    <property type="match status" value="1"/>
</dbReference>
<dbReference type="SUPFAM" id="SSF51735">
    <property type="entry name" value="NAD(P)-binding Rossmann-fold domains"/>
    <property type="match status" value="1"/>
</dbReference>
<keyword evidence="2" id="KW-0812">Transmembrane</keyword>
<accession>A0A0D0B7H1</accession>
<keyword evidence="1" id="KW-0560">Oxidoreductase</keyword>
<dbReference type="InterPro" id="IPR013968">
    <property type="entry name" value="PKS_KR"/>
</dbReference>
<sequence>MVLKVLAAAVNAMLPSKYYVHAIISILATTVVWAFAQGRTTNRERDMHARVVLLTGGFTPLGLTLMQNLAQRGAHIIALSPKPVQDPEVEILINLLRSTTKNDQIFADECDLTSASSVRSFCSRFLTAKETRLDAIIFAHEYQQLGSMIGHQDPAVLTQERQNASLASFLILTLLLPVLLVAPTERDIRIINVVNPFYAAAAPSYSPTSKPPLSSPLFHQEGWRSLQMVILTRHLQRVLDALPSGGQIPKTDDSTIHVVSEKMQKSNIVAVCVCPGLSRSDTIAPLLNAVRGRDQSVLGIVLYILLQPLLRLLTKSTTSAMQSVLHVLFLPTPFKSNVRQGTDTPEEVLKAGALYRECAVVNLRIPSPVMADAANEQVPDDGELGGVHLGQAVWEDLEGALKEWEKVNSQVDEKAVCDEGPSVDAPSS</sequence>
<keyword evidence="2" id="KW-0472">Membrane</keyword>